<reference evidence="2 3" key="1">
    <citation type="submission" date="2017-04" db="EMBL/GenBank/DDBJ databases">
        <title>Draft genome of the yeast Clavispora lusitaniae type strain CBS 6936.</title>
        <authorList>
            <person name="Durrens P."/>
            <person name="Klopp C."/>
            <person name="Biteau N."/>
            <person name="Fitton-Ouhabi V."/>
            <person name="Dementhon K."/>
            <person name="Accoceberry I."/>
            <person name="Sherman D.J."/>
            <person name="Noel T."/>
        </authorList>
    </citation>
    <scope>NUCLEOTIDE SEQUENCE [LARGE SCALE GENOMIC DNA]</scope>
    <source>
        <strain evidence="2 3">CBS 6936</strain>
    </source>
</reference>
<dbReference type="EMBL" id="LYUB02000001">
    <property type="protein sequence ID" value="OVF10761.1"/>
    <property type="molecule type" value="Genomic_DNA"/>
</dbReference>
<gene>
    <name evidence="2" type="ORF">A9F13_01g01771</name>
</gene>
<dbReference type="AlphaFoldDB" id="A0AA91Q3N0"/>
<feature type="compositionally biased region" description="Polar residues" evidence="1">
    <location>
        <begin position="211"/>
        <end position="222"/>
    </location>
</feature>
<feature type="region of interest" description="Disordered" evidence="1">
    <location>
        <begin position="106"/>
        <end position="133"/>
    </location>
</feature>
<sequence length="619" mass="69127">MSDNIPRPSQTLLARMNELSARAIMSLPHPEIRTSRLPAPLRNLSVIPDIDFDQHWSDDSESDSDESDHDCNHGNEKRSTSDSDMNEVSDASEDCHELHCEMEHQAGVPLRPDAGALRRSNALRRRRRGEDRTRELHAELASVRAVIRASARYAGVSPLFVHHSHGPGNALDRMDRFLESVHAGRLWPRKRGRKHHQQPRKRRRLQDRKQSGQTSESECSTSQDEDRSPFVQPNYRDRQRTVSASECPKSSHESKSTKPFRSDIATTENSTSSLAFPHGETLGLHMLDSSARKHILRGLNCSFWHSGSSFSLQKDGLLLRMALTQVSSGGVEGLLSGLAPELLSFLCAREKAAALQALLAAVCANHSGSCDIGSLSVPFAGHIVDFHDHDLRFCNLSDVPSARNADFARLQLREWSRIRPFLGLRQLFFLKYLEFAEASVRSPENGCPHSRQFARSFRDSMLELARGSECDLSASAIQYRSARPPFVQEWDAKLGDRISEYASCASCLLNVQLNYILFAVKVDAAAGADAMFRRLLPLAPDCERNALSARWDALQNEKSRAPRQCVLVCSLDRKTGRVEARNTRVALDHFHASPFRPEPVGSTLAGSYCRGARDCSTFV</sequence>
<name>A0AA91Q3N0_CLALS</name>
<evidence type="ECO:0000256" key="1">
    <source>
        <dbReference type="SAM" id="MobiDB-lite"/>
    </source>
</evidence>
<evidence type="ECO:0000313" key="3">
    <source>
        <dbReference type="Proteomes" id="UP000195602"/>
    </source>
</evidence>
<protein>
    <submittedName>
        <fullName evidence="2">Uncharacterized protein</fullName>
    </submittedName>
</protein>
<feature type="compositionally biased region" description="Acidic residues" evidence="1">
    <location>
        <begin position="59"/>
        <end position="68"/>
    </location>
</feature>
<feature type="compositionally biased region" description="Basic and acidic residues" evidence="1">
    <location>
        <begin position="69"/>
        <end position="81"/>
    </location>
</feature>
<feature type="compositionally biased region" description="Basic residues" evidence="1">
    <location>
        <begin position="187"/>
        <end position="206"/>
    </location>
</feature>
<accession>A0AA91Q3N0</accession>
<evidence type="ECO:0000313" key="2">
    <source>
        <dbReference type="EMBL" id="OVF10761.1"/>
    </source>
</evidence>
<dbReference type="Proteomes" id="UP000195602">
    <property type="component" value="Unassembled WGS sequence"/>
</dbReference>
<organism evidence="2 3">
    <name type="scientific">Clavispora lusitaniae</name>
    <name type="common">Candida lusitaniae</name>
    <dbReference type="NCBI Taxonomy" id="36911"/>
    <lineage>
        <taxon>Eukaryota</taxon>
        <taxon>Fungi</taxon>
        <taxon>Dikarya</taxon>
        <taxon>Ascomycota</taxon>
        <taxon>Saccharomycotina</taxon>
        <taxon>Pichiomycetes</taxon>
        <taxon>Metschnikowiaceae</taxon>
        <taxon>Clavispora</taxon>
    </lineage>
</organism>
<comment type="caution">
    <text evidence="2">The sequence shown here is derived from an EMBL/GenBank/DDBJ whole genome shotgun (WGS) entry which is preliminary data.</text>
</comment>
<dbReference type="KEGG" id="clus:A9F13_01g01771"/>
<feature type="region of interest" description="Disordered" evidence="1">
    <location>
        <begin position="54"/>
        <end position="93"/>
    </location>
</feature>
<proteinExistence type="predicted"/>
<feature type="region of interest" description="Disordered" evidence="1">
    <location>
        <begin position="186"/>
        <end position="272"/>
    </location>
</feature>